<dbReference type="Gene3D" id="3.30.2310.20">
    <property type="entry name" value="RelE-like"/>
    <property type="match status" value="1"/>
</dbReference>
<accession>A0A8X6J2H4</accession>
<protein>
    <recommendedName>
        <fullName evidence="3">Type II toxin-antitoxin system RelE/ParE family toxin</fullName>
    </recommendedName>
</protein>
<dbReference type="InterPro" id="IPR035093">
    <property type="entry name" value="RelE/ParE_toxin_dom_sf"/>
</dbReference>
<organism evidence="1 2">
    <name type="scientific">Trichonephila clavata</name>
    <name type="common">Joro spider</name>
    <name type="synonym">Nephila clavata</name>
    <dbReference type="NCBI Taxonomy" id="2740835"/>
    <lineage>
        <taxon>Eukaryota</taxon>
        <taxon>Metazoa</taxon>
        <taxon>Ecdysozoa</taxon>
        <taxon>Arthropoda</taxon>
        <taxon>Chelicerata</taxon>
        <taxon>Arachnida</taxon>
        <taxon>Araneae</taxon>
        <taxon>Araneomorphae</taxon>
        <taxon>Entelegynae</taxon>
        <taxon>Araneoidea</taxon>
        <taxon>Nephilidae</taxon>
        <taxon>Trichonephila</taxon>
    </lineage>
</organism>
<dbReference type="Proteomes" id="UP000887116">
    <property type="component" value="Unassembled WGS sequence"/>
</dbReference>
<dbReference type="AlphaFoldDB" id="A0A8X6J2H4"/>
<dbReference type="EMBL" id="BMAO01006236">
    <property type="protein sequence ID" value="GFR07103.1"/>
    <property type="molecule type" value="Genomic_DNA"/>
</dbReference>
<proteinExistence type="predicted"/>
<sequence>MYTIVYAKTARDIFSNLCGRQKDHLELTKEKLVEDPYRHSKPLKGKDHKGVRSARFGRHRILLRVDQEMSQVTIVGGDDRGRVYLH</sequence>
<dbReference type="SUPFAM" id="SSF143011">
    <property type="entry name" value="RelE-like"/>
    <property type="match status" value="1"/>
</dbReference>
<evidence type="ECO:0000313" key="2">
    <source>
        <dbReference type="Proteomes" id="UP000887116"/>
    </source>
</evidence>
<keyword evidence="2" id="KW-1185">Reference proteome</keyword>
<reference evidence="1" key="1">
    <citation type="submission" date="2020-07" db="EMBL/GenBank/DDBJ databases">
        <title>Multicomponent nature underlies the extraordinary mechanical properties of spider dragline silk.</title>
        <authorList>
            <person name="Kono N."/>
            <person name="Nakamura H."/>
            <person name="Mori M."/>
            <person name="Yoshida Y."/>
            <person name="Ohtoshi R."/>
            <person name="Malay A.D."/>
            <person name="Moran D.A.P."/>
            <person name="Tomita M."/>
            <person name="Numata K."/>
            <person name="Arakawa K."/>
        </authorList>
    </citation>
    <scope>NUCLEOTIDE SEQUENCE</scope>
</reference>
<dbReference type="OrthoDB" id="10293117at2759"/>
<evidence type="ECO:0000313" key="1">
    <source>
        <dbReference type="EMBL" id="GFR07103.1"/>
    </source>
</evidence>
<comment type="caution">
    <text evidence="1">The sequence shown here is derived from an EMBL/GenBank/DDBJ whole genome shotgun (WGS) entry which is preliminary data.</text>
</comment>
<evidence type="ECO:0008006" key="3">
    <source>
        <dbReference type="Google" id="ProtNLM"/>
    </source>
</evidence>
<gene>
    <name evidence="1" type="ORF">TNCT_305251</name>
</gene>
<name>A0A8X6J2H4_TRICU</name>